<dbReference type="Pfam" id="PF02810">
    <property type="entry name" value="SEC-C"/>
    <property type="match status" value="1"/>
</dbReference>
<dbReference type="PANTHER" id="PTHR33747">
    <property type="entry name" value="UPF0225 PROTEIN SCO1677"/>
    <property type="match status" value="1"/>
</dbReference>
<dbReference type="Proteomes" id="UP000095512">
    <property type="component" value="Unassembled WGS sequence"/>
</dbReference>
<dbReference type="Proteomes" id="UP000251853">
    <property type="component" value="Unassembled WGS sequence"/>
</dbReference>
<dbReference type="PANTHER" id="PTHR33747:SF1">
    <property type="entry name" value="ADENYLATE CYCLASE-ASSOCIATED CAP C-TERMINAL DOMAIN-CONTAINING PROTEIN"/>
    <property type="match status" value="1"/>
</dbReference>
<dbReference type="EMBL" id="UAVW01000018">
    <property type="protein sequence ID" value="SQB15569.1"/>
    <property type="molecule type" value="Genomic_DNA"/>
</dbReference>
<name>A0A174RN54_9FIRM</name>
<dbReference type="SUPFAM" id="SSF48452">
    <property type="entry name" value="TPR-like"/>
    <property type="match status" value="1"/>
</dbReference>
<sequence>MANLRLKKSILEVVDNQLKANDPPCTKNTYDKLLDAGYSKSEAKDKIGAVVLTEIYDILKKGQAFDEEKYKSSLEEMLRQSIDYEDDHHIRTEWDKWDELVQKGYESFEEQKAAEGLCFWQEAWDIFESVMKQVPETETLYGLMESQDYVYPIDCWLQDYEMELGNAGKYGERIAFCQKILEMFDWQGEDDSCFRCGIGESLFREGKTAEAYEYYENWLMDDSQNVNGTNSFSWILFENGDAEKAYEVVRKVTWGVSCYVDNSILFMRARQLADYVGKENESKWYQQQLDTFENSIKKWEMDEDEIFDEFTAPKQIPVVKEKKIYPNDPCPCGSGKKYKKCCGKQ</sequence>
<dbReference type="AlphaFoldDB" id="A0A174RN54"/>
<proteinExistence type="predicted"/>
<dbReference type="InterPro" id="IPR004027">
    <property type="entry name" value="SEC_C_motif"/>
</dbReference>
<accession>A0A174RN54</accession>
<keyword evidence="4" id="KW-1185">Reference proteome</keyword>
<evidence type="ECO:0000313" key="1">
    <source>
        <dbReference type="EMBL" id="CUP84410.1"/>
    </source>
</evidence>
<evidence type="ECO:0000313" key="4">
    <source>
        <dbReference type="Proteomes" id="UP000251853"/>
    </source>
</evidence>
<dbReference type="Gene3D" id="1.25.40.10">
    <property type="entry name" value="Tetratricopeptide repeat domain"/>
    <property type="match status" value="1"/>
</dbReference>
<dbReference type="InterPro" id="IPR011990">
    <property type="entry name" value="TPR-like_helical_dom_sf"/>
</dbReference>
<protein>
    <submittedName>
        <fullName evidence="1">Preprotein translocase subunit SecA</fullName>
    </submittedName>
</protein>
<dbReference type="Gene3D" id="3.10.450.50">
    <property type="match status" value="1"/>
</dbReference>
<organism evidence="1 3">
    <name type="scientific">Enterocloster clostridioformis</name>
    <dbReference type="NCBI Taxonomy" id="1531"/>
    <lineage>
        <taxon>Bacteria</taxon>
        <taxon>Bacillati</taxon>
        <taxon>Bacillota</taxon>
        <taxon>Clostridia</taxon>
        <taxon>Lachnospirales</taxon>
        <taxon>Lachnospiraceae</taxon>
        <taxon>Enterocloster</taxon>
    </lineage>
</organism>
<gene>
    <name evidence="1" type="primary">secA_2</name>
    <name evidence="2" type="synonym">secA_3</name>
    <name evidence="1" type="ORF">ERS852480_04221</name>
    <name evidence="2" type="ORF">NCTC11224_04643</name>
</gene>
<dbReference type="SUPFAM" id="SSF103642">
    <property type="entry name" value="Sec-C motif"/>
    <property type="match status" value="1"/>
</dbReference>
<evidence type="ECO:0000313" key="2">
    <source>
        <dbReference type="EMBL" id="SQB15569.1"/>
    </source>
</evidence>
<reference evidence="2 4" key="2">
    <citation type="submission" date="2018-06" db="EMBL/GenBank/DDBJ databases">
        <authorList>
            <consortium name="Pathogen Informatics"/>
            <person name="Doyle S."/>
        </authorList>
    </citation>
    <scope>NUCLEOTIDE SEQUENCE [LARGE SCALE GENOMIC DNA]</scope>
    <source>
        <strain evidence="2 4">NCTC11224</strain>
    </source>
</reference>
<reference evidence="1 3" key="1">
    <citation type="submission" date="2015-09" db="EMBL/GenBank/DDBJ databases">
        <authorList>
            <consortium name="Pathogen Informatics"/>
        </authorList>
    </citation>
    <scope>NUCLEOTIDE SEQUENCE [LARGE SCALE GENOMIC DNA]</scope>
    <source>
        <strain evidence="1 3">2789STDY5834865</strain>
    </source>
</reference>
<dbReference type="EMBL" id="CZAB01000055">
    <property type="protein sequence ID" value="CUP84410.1"/>
    <property type="molecule type" value="Genomic_DNA"/>
</dbReference>
<evidence type="ECO:0000313" key="3">
    <source>
        <dbReference type="Proteomes" id="UP000095512"/>
    </source>
</evidence>